<reference evidence="2 3" key="1">
    <citation type="submission" date="2016-07" db="EMBL/GenBank/DDBJ databases">
        <title>Multiple horizontal gene transfer events from other fungi enriched the ability of initially mycotrophic Trichoderma (Ascomycota) to feed on dead plant biomass.</title>
        <authorList>
            <consortium name="DOE Joint Genome Institute"/>
            <person name="Aerts A."/>
            <person name="Atanasova L."/>
            <person name="Chenthamara K."/>
            <person name="Zhang J."/>
            <person name="Grujic M."/>
            <person name="Henrissat B."/>
            <person name="Kuo A."/>
            <person name="Salamov A."/>
            <person name="Lipzen A."/>
            <person name="Labutti K."/>
            <person name="Barry K."/>
            <person name="Miao Y."/>
            <person name="Rahimi M.J."/>
            <person name="Shen Q."/>
            <person name="Grigoriev I.V."/>
            <person name="Kubicek C.P."/>
            <person name="Druzhinina I.S."/>
        </authorList>
    </citation>
    <scope>NUCLEOTIDE SEQUENCE [LARGE SCALE GENOMIC DNA]</scope>
    <source>
        <strain evidence="2 3">ATCC 18648</strain>
    </source>
</reference>
<name>A0A2T4CCV6_TRILO</name>
<keyword evidence="3" id="KW-1185">Reference proteome</keyword>
<dbReference type="EMBL" id="KZ679128">
    <property type="protein sequence ID" value="PTB79383.1"/>
    <property type="molecule type" value="Genomic_DNA"/>
</dbReference>
<dbReference type="AlphaFoldDB" id="A0A2T4CCV6"/>
<gene>
    <name evidence="2" type="ORF">M440DRAFT_237015</name>
</gene>
<accession>A0A2T4CCV6</accession>
<organism evidence="2 3">
    <name type="scientific">Trichoderma longibrachiatum ATCC 18648</name>
    <dbReference type="NCBI Taxonomy" id="983965"/>
    <lineage>
        <taxon>Eukaryota</taxon>
        <taxon>Fungi</taxon>
        <taxon>Dikarya</taxon>
        <taxon>Ascomycota</taxon>
        <taxon>Pezizomycotina</taxon>
        <taxon>Sordariomycetes</taxon>
        <taxon>Hypocreomycetidae</taxon>
        <taxon>Hypocreales</taxon>
        <taxon>Hypocreaceae</taxon>
        <taxon>Trichoderma</taxon>
    </lineage>
</organism>
<feature type="region of interest" description="Disordered" evidence="1">
    <location>
        <begin position="145"/>
        <end position="209"/>
    </location>
</feature>
<evidence type="ECO:0000313" key="3">
    <source>
        <dbReference type="Proteomes" id="UP000240760"/>
    </source>
</evidence>
<evidence type="ECO:0000256" key="1">
    <source>
        <dbReference type="SAM" id="MobiDB-lite"/>
    </source>
</evidence>
<proteinExistence type="predicted"/>
<sequence>MLRILPAVQNGWWWHVVAFTSDGAPCYQQLLLLLLPLLLRLLMPFMFVSRTWPSRHTSGSLILVATAKIGLRGPDGDVRQPRRSRWKAMPPPRCRRTVGLLENKKDAGKEGRSPFVDAEPVRVSTFDHPSTIQPSIQTQYSLTDLPISAGGAPRPMTPIGHDEAEKDDDPPLRSASIGRSWAPNFPLAKPLSPSSTAGRQERRQKRPVS</sequence>
<protein>
    <submittedName>
        <fullName evidence="2">Uncharacterized protein</fullName>
    </submittedName>
</protein>
<dbReference type="Proteomes" id="UP000240760">
    <property type="component" value="Unassembled WGS sequence"/>
</dbReference>
<evidence type="ECO:0000313" key="2">
    <source>
        <dbReference type="EMBL" id="PTB79383.1"/>
    </source>
</evidence>